<protein>
    <submittedName>
        <fullName evidence="4">SDR family oxidoreductase</fullName>
    </submittedName>
</protein>
<proteinExistence type="inferred from homology"/>
<dbReference type="Proteomes" id="UP000783287">
    <property type="component" value="Unassembled WGS sequence"/>
</dbReference>
<reference evidence="4" key="2">
    <citation type="journal article" date="2021" name="Microbiome">
        <title>Successional dynamics and alternative stable states in a saline activated sludge microbial community over 9 years.</title>
        <authorList>
            <person name="Wang Y."/>
            <person name="Ye J."/>
            <person name="Ju F."/>
            <person name="Liu L."/>
            <person name="Boyd J.A."/>
            <person name="Deng Y."/>
            <person name="Parks D.H."/>
            <person name="Jiang X."/>
            <person name="Yin X."/>
            <person name="Woodcroft B.J."/>
            <person name="Tyson G.W."/>
            <person name="Hugenholtz P."/>
            <person name="Polz M.F."/>
            <person name="Zhang T."/>
        </authorList>
    </citation>
    <scope>NUCLEOTIDE SEQUENCE</scope>
    <source>
        <strain evidence="4">HKST-UBA14</strain>
    </source>
</reference>
<evidence type="ECO:0000256" key="2">
    <source>
        <dbReference type="ARBA" id="ARBA00023002"/>
    </source>
</evidence>
<dbReference type="Gene3D" id="3.40.50.720">
    <property type="entry name" value="NAD(P)-binding Rossmann-like Domain"/>
    <property type="match status" value="1"/>
</dbReference>
<organism evidence="4 5">
    <name type="scientific">Candidatus Dojkabacteria bacterium</name>
    <dbReference type="NCBI Taxonomy" id="2099670"/>
    <lineage>
        <taxon>Bacteria</taxon>
        <taxon>Candidatus Dojkabacteria</taxon>
    </lineage>
</organism>
<dbReference type="PIRSF" id="PIRSF000126">
    <property type="entry name" value="11-beta-HSD1"/>
    <property type="match status" value="1"/>
</dbReference>
<dbReference type="Pfam" id="PF00106">
    <property type="entry name" value="adh_short"/>
    <property type="match status" value="1"/>
</dbReference>
<dbReference type="AlphaFoldDB" id="A0A955RIV2"/>
<comment type="caution">
    <text evidence="4">The sequence shown here is derived from an EMBL/GenBank/DDBJ whole genome shotgun (WGS) entry which is preliminary data.</text>
</comment>
<dbReference type="InterPro" id="IPR036291">
    <property type="entry name" value="NAD(P)-bd_dom_sf"/>
</dbReference>
<gene>
    <name evidence="4" type="ORF">KC909_02145</name>
</gene>
<evidence type="ECO:0000313" key="4">
    <source>
        <dbReference type="EMBL" id="MCA9383142.1"/>
    </source>
</evidence>
<dbReference type="PROSITE" id="PS00061">
    <property type="entry name" value="ADH_SHORT"/>
    <property type="match status" value="1"/>
</dbReference>
<reference evidence="4" key="1">
    <citation type="submission" date="2020-04" db="EMBL/GenBank/DDBJ databases">
        <authorList>
            <person name="Zhang T."/>
        </authorList>
    </citation>
    <scope>NUCLEOTIDE SEQUENCE</scope>
    <source>
        <strain evidence="4">HKST-UBA14</strain>
    </source>
</reference>
<sequence length="241" mass="26707">MQSLKDKVVIITGASYGLGKVIANRVAEEGAKLAIIARSEDKLQQTQKELESSGTVCKYYTCDLTDSDSITNAVNNIKEDFVQVDILINNAGIWYEGPTTEHPKEKITQLYKTNIIGLIEMCQEVIPTMQKQKSGQILNIASLAGIEPSADWGVYSGSKHAVRGFTDSLRLEVENMGIKVMGFYPPGMNTELFNKSGFEKSNEPWMTNVNDIAEIITFMLKQPSDVNMRHVEVGKFFGGND</sequence>
<comment type="similarity">
    <text evidence="1 3">Belongs to the short-chain dehydrogenases/reductases (SDR) family.</text>
</comment>
<dbReference type="SUPFAM" id="SSF51735">
    <property type="entry name" value="NAD(P)-binding Rossmann-fold domains"/>
    <property type="match status" value="1"/>
</dbReference>
<keyword evidence="2" id="KW-0560">Oxidoreductase</keyword>
<dbReference type="PANTHER" id="PTHR44196:SF1">
    <property type="entry name" value="DEHYDROGENASE_REDUCTASE SDR FAMILY MEMBER 7B"/>
    <property type="match status" value="1"/>
</dbReference>
<dbReference type="CDD" id="cd05233">
    <property type="entry name" value="SDR_c"/>
    <property type="match status" value="1"/>
</dbReference>
<dbReference type="GO" id="GO:0016020">
    <property type="term" value="C:membrane"/>
    <property type="evidence" value="ECO:0007669"/>
    <property type="project" value="TreeGrafter"/>
</dbReference>
<dbReference type="GO" id="GO:0016616">
    <property type="term" value="F:oxidoreductase activity, acting on the CH-OH group of donors, NAD or NADP as acceptor"/>
    <property type="evidence" value="ECO:0007669"/>
    <property type="project" value="UniProtKB-ARBA"/>
</dbReference>
<accession>A0A955RIV2</accession>
<evidence type="ECO:0000256" key="1">
    <source>
        <dbReference type="ARBA" id="ARBA00006484"/>
    </source>
</evidence>
<dbReference type="FunFam" id="3.40.50.720:FF:000047">
    <property type="entry name" value="NADP-dependent L-serine/L-allo-threonine dehydrogenase"/>
    <property type="match status" value="1"/>
</dbReference>
<name>A0A955RIV2_9BACT</name>
<evidence type="ECO:0000256" key="3">
    <source>
        <dbReference type="RuleBase" id="RU000363"/>
    </source>
</evidence>
<dbReference type="PRINTS" id="PR00081">
    <property type="entry name" value="GDHRDH"/>
</dbReference>
<evidence type="ECO:0000313" key="5">
    <source>
        <dbReference type="Proteomes" id="UP000783287"/>
    </source>
</evidence>
<dbReference type="PANTHER" id="PTHR44196">
    <property type="entry name" value="DEHYDROGENASE/REDUCTASE SDR FAMILY MEMBER 7B"/>
    <property type="match status" value="1"/>
</dbReference>
<dbReference type="PRINTS" id="PR00080">
    <property type="entry name" value="SDRFAMILY"/>
</dbReference>
<dbReference type="InterPro" id="IPR020904">
    <property type="entry name" value="Sc_DH/Rdtase_CS"/>
</dbReference>
<dbReference type="EMBL" id="JAGQLK010000031">
    <property type="protein sequence ID" value="MCA9383142.1"/>
    <property type="molecule type" value="Genomic_DNA"/>
</dbReference>
<dbReference type="InterPro" id="IPR002347">
    <property type="entry name" value="SDR_fam"/>
</dbReference>